<evidence type="ECO:0000313" key="1">
    <source>
        <dbReference type="EMBL" id="ODN31311.1"/>
    </source>
</evidence>
<sequence>MRRLFATVLVALIITSVIFAYNVPVRRLPGNIPSFGKVQQPKLQPQVQEKIREALKERVRNFLQNRAKLFEKVPAGYYLGLRLPADASLSEVKTFTGTVKEIYVEAKKGLVIVFETEEGTYKLANNFVWRQFGLKVGDQLEVTGRVLKVGEEQTIIPEKVKSGDKEIDLRKLLTERIEKRLEK</sequence>
<dbReference type="OrthoDB" id="47370at2"/>
<organism evidence="1 2">
    <name type="scientific">Fervidobacterium thailandense</name>
    <dbReference type="NCBI Taxonomy" id="1008305"/>
    <lineage>
        <taxon>Bacteria</taxon>
        <taxon>Thermotogati</taxon>
        <taxon>Thermotogota</taxon>
        <taxon>Thermotogae</taxon>
        <taxon>Thermotogales</taxon>
        <taxon>Fervidobacteriaceae</taxon>
        <taxon>Fervidobacterium</taxon>
    </lineage>
</organism>
<dbReference type="AlphaFoldDB" id="A0A1E3G4U1"/>
<accession>A0A1E3G4U1</accession>
<dbReference type="Proteomes" id="UP000094570">
    <property type="component" value="Unassembled WGS sequence"/>
</dbReference>
<dbReference type="STRING" id="1008305.A4H02_00640"/>
<protein>
    <submittedName>
        <fullName evidence="1">Uncharacterized protein</fullName>
    </submittedName>
</protein>
<keyword evidence="2" id="KW-1185">Reference proteome</keyword>
<proteinExistence type="predicted"/>
<evidence type="ECO:0000313" key="2">
    <source>
        <dbReference type="Proteomes" id="UP000094570"/>
    </source>
</evidence>
<comment type="caution">
    <text evidence="1">The sequence shown here is derived from an EMBL/GenBank/DDBJ whole genome shotgun (WGS) entry which is preliminary data.</text>
</comment>
<reference evidence="2" key="1">
    <citation type="submission" date="2016-04" db="EMBL/GenBank/DDBJ databases">
        <title>The genome sequence project of a novel Fervidobacterium isolate from a hot spring in Thailand.</title>
        <authorList>
            <person name="Gonzalez J.M."/>
            <person name="Cuecas A."/>
            <person name="Kanoksilapatham W."/>
        </authorList>
    </citation>
    <scope>NUCLEOTIDE SEQUENCE [LARGE SCALE GENOMIC DNA]</scope>
    <source>
        <strain evidence="2">FC2004</strain>
    </source>
</reference>
<dbReference type="EMBL" id="LWAF01000001">
    <property type="protein sequence ID" value="ODN31311.1"/>
    <property type="molecule type" value="Genomic_DNA"/>
</dbReference>
<name>A0A1E3G4U1_9BACT</name>
<gene>
    <name evidence="1" type="ORF">A4H02_00640</name>
</gene>
<dbReference type="RefSeq" id="WP_069292222.1">
    <property type="nucleotide sequence ID" value="NZ_CP140110.1"/>
</dbReference>